<reference evidence="2 3" key="1">
    <citation type="submission" date="2018-05" db="EMBL/GenBank/DDBJ databases">
        <title>Genome sequencing and assembly of the regulated plant pathogen Lachnellula willkommii and related sister species for the development of diagnostic species identification markers.</title>
        <authorList>
            <person name="Giroux E."/>
            <person name="Bilodeau G."/>
        </authorList>
    </citation>
    <scope>NUCLEOTIDE SEQUENCE [LARGE SCALE GENOMIC DNA]</scope>
    <source>
        <strain evidence="2 3">CBS 197.66</strain>
    </source>
</reference>
<feature type="transmembrane region" description="Helical" evidence="1">
    <location>
        <begin position="21"/>
        <end position="40"/>
    </location>
</feature>
<name>A0A8H8RI67_9HELO</name>
<dbReference type="Proteomes" id="UP000462212">
    <property type="component" value="Unassembled WGS sequence"/>
</dbReference>
<evidence type="ECO:0000256" key="1">
    <source>
        <dbReference type="SAM" id="Phobius"/>
    </source>
</evidence>
<protein>
    <submittedName>
        <fullName evidence="2">Serum paraoxonase/arylesterase</fullName>
    </submittedName>
</protein>
<dbReference type="PANTHER" id="PTHR11799">
    <property type="entry name" value="PARAOXONASE"/>
    <property type="match status" value="1"/>
</dbReference>
<keyword evidence="1" id="KW-0812">Transmembrane</keyword>
<evidence type="ECO:0000313" key="3">
    <source>
        <dbReference type="Proteomes" id="UP000462212"/>
    </source>
</evidence>
<sequence length="432" mass="47603">STSNRTRAVVTHIPISNMVSMASKAGIVGVVVIGILYQFVFKTLVFDVLGVSRKVDSIKAYSHVRCEKIDKLGLEGCEDMWMHEKTGYLYMACSDTKSRREWLPAIDHLNAHGRTRKDRVAVVDTRESGPLSSRIQWLAVENFTGVNGEGALDLHGLDIRADDNFDTLRILLVNHRPAVDAVTGELLDSEEVGANSTIEQFQTTVGSSTMRYVRTYAHDVIQTPNRVAWVNDHSFVFTNDHSGKVGIRRVLDPLLGGGSVGYCDQNSCNVAYSEGFNFPNGLVRGSDGLIYVPNSIKTELAVFRLTKDHLLEKFHVIKDLLPMDNLSVDGKGDIYAASFPRSYMFARSTKDPFNIDPPSGVVKISRAGKGYQGTSRRADAGNWDDGEYIVEKFMEDDGSVLPASTIAVHDSQTGRVFLGGALSPFITICETR</sequence>
<evidence type="ECO:0000313" key="2">
    <source>
        <dbReference type="EMBL" id="TVY35412.1"/>
    </source>
</evidence>
<accession>A0A8H8RI67</accession>
<dbReference type="SUPFAM" id="SSF63829">
    <property type="entry name" value="Calcium-dependent phosphotriesterase"/>
    <property type="match status" value="1"/>
</dbReference>
<proteinExistence type="predicted"/>
<dbReference type="InterPro" id="IPR051288">
    <property type="entry name" value="Serum_paraoxonase/arylesterase"/>
</dbReference>
<gene>
    <name evidence="2" type="primary">Pon1</name>
    <name evidence="2" type="ORF">LSUB1_G005307</name>
</gene>
<dbReference type="PANTHER" id="PTHR11799:SF12">
    <property type="entry name" value="PARAOXONASE-RELATED"/>
    <property type="match status" value="1"/>
</dbReference>
<dbReference type="Gene3D" id="2.120.10.30">
    <property type="entry name" value="TolB, C-terminal domain"/>
    <property type="match status" value="1"/>
</dbReference>
<dbReference type="InterPro" id="IPR011042">
    <property type="entry name" value="6-blade_b-propeller_TolB-like"/>
</dbReference>
<dbReference type="AlphaFoldDB" id="A0A8H8RI67"/>
<keyword evidence="1" id="KW-0472">Membrane</keyword>
<dbReference type="OrthoDB" id="5307922at2759"/>
<dbReference type="EMBL" id="QGMJ01000527">
    <property type="protein sequence ID" value="TVY35412.1"/>
    <property type="molecule type" value="Genomic_DNA"/>
</dbReference>
<keyword evidence="1" id="KW-1133">Transmembrane helix</keyword>
<comment type="caution">
    <text evidence="2">The sequence shown here is derived from an EMBL/GenBank/DDBJ whole genome shotgun (WGS) entry which is preliminary data.</text>
</comment>
<feature type="non-terminal residue" evidence="2">
    <location>
        <position position="432"/>
    </location>
</feature>
<organism evidence="2 3">
    <name type="scientific">Lachnellula subtilissima</name>
    <dbReference type="NCBI Taxonomy" id="602034"/>
    <lineage>
        <taxon>Eukaryota</taxon>
        <taxon>Fungi</taxon>
        <taxon>Dikarya</taxon>
        <taxon>Ascomycota</taxon>
        <taxon>Pezizomycotina</taxon>
        <taxon>Leotiomycetes</taxon>
        <taxon>Helotiales</taxon>
        <taxon>Lachnaceae</taxon>
        <taxon>Lachnellula</taxon>
    </lineage>
</organism>
<keyword evidence="3" id="KW-1185">Reference proteome</keyword>